<evidence type="ECO:0000256" key="4">
    <source>
        <dbReference type="ARBA" id="ARBA00022741"/>
    </source>
</evidence>
<evidence type="ECO:0000256" key="6">
    <source>
        <dbReference type="ARBA" id="ARBA00022917"/>
    </source>
</evidence>
<evidence type="ECO:0000313" key="14">
    <source>
        <dbReference type="Proteomes" id="UP001597178"/>
    </source>
</evidence>
<dbReference type="Pfam" id="PF00750">
    <property type="entry name" value="tRNA-synt_1d"/>
    <property type="match status" value="1"/>
</dbReference>
<feature type="domain" description="DALR anticodon binding" evidence="11">
    <location>
        <begin position="438"/>
        <end position="557"/>
    </location>
</feature>
<evidence type="ECO:0000313" key="13">
    <source>
        <dbReference type="EMBL" id="MFD1361610.1"/>
    </source>
</evidence>
<keyword evidence="7 9" id="KW-0030">Aminoacyl-tRNA synthetase</keyword>
<dbReference type="PROSITE" id="PS00178">
    <property type="entry name" value="AA_TRNA_LIGASE_I"/>
    <property type="match status" value="1"/>
</dbReference>
<evidence type="ECO:0000256" key="2">
    <source>
        <dbReference type="ARBA" id="ARBA00022490"/>
    </source>
</evidence>
<dbReference type="HAMAP" id="MF_00123">
    <property type="entry name" value="Arg_tRNA_synth"/>
    <property type="match status" value="1"/>
</dbReference>
<evidence type="ECO:0000256" key="3">
    <source>
        <dbReference type="ARBA" id="ARBA00022598"/>
    </source>
</evidence>
<dbReference type="SUPFAM" id="SSF55190">
    <property type="entry name" value="Arginyl-tRNA synthetase (ArgRS), N-terminal 'additional' domain"/>
    <property type="match status" value="1"/>
</dbReference>
<dbReference type="InterPro" id="IPR005148">
    <property type="entry name" value="Arg-tRNA-synth_N"/>
</dbReference>
<dbReference type="NCBIfam" id="TIGR00456">
    <property type="entry name" value="argS"/>
    <property type="match status" value="1"/>
</dbReference>
<dbReference type="SUPFAM" id="SSF47323">
    <property type="entry name" value="Anticodon-binding domain of a subclass of class I aminoacyl-tRNA synthetases"/>
    <property type="match status" value="1"/>
</dbReference>
<dbReference type="EC" id="6.1.1.19" evidence="9"/>
<dbReference type="Gene3D" id="3.40.50.620">
    <property type="entry name" value="HUPs"/>
    <property type="match status" value="1"/>
</dbReference>
<dbReference type="Pfam" id="PF03485">
    <property type="entry name" value="Arg_tRNA_synt_N"/>
    <property type="match status" value="1"/>
</dbReference>
<comment type="subcellular location">
    <subcellularLocation>
        <location evidence="9">Cytoplasm</location>
    </subcellularLocation>
</comment>
<dbReference type="SUPFAM" id="SSF52374">
    <property type="entry name" value="Nucleotidylyl transferase"/>
    <property type="match status" value="1"/>
</dbReference>
<gene>
    <name evidence="9 13" type="primary">argS</name>
    <name evidence="13" type="ORF">ACFQ4A_08065</name>
</gene>
<dbReference type="PANTHER" id="PTHR11956">
    <property type="entry name" value="ARGINYL-TRNA SYNTHETASE"/>
    <property type="match status" value="1"/>
</dbReference>
<accession>A0ABW3ZUA2</accession>
<evidence type="ECO:0000256" key="7">
    <source>
        <dbReference type="ARBA" id="ARBA00023146"/>
    </source>
</evidence>
<protein>
    <recommendedName>
        <fullName evidence="9">Arginine--tRNA ligase</fullName>
        <ecNumber evidence="9">6.1.1.19</ecNumber>
    </recommendedName>
    <alternativeName>
        <fullName evidence="9">Arginyl-tRNA synthetase</fullName>
        <shortName evidence="9">ArgRS</shortName>
    </alternativeName>
</protein>
<evidence type="ECO:0000256" key="8">
    <source>
        <dbReference type="ARBA" id="ARBA00049339"/>
    </source>
</evidence>
<comment type="caution">
    <text evidence="13">The sequence shown here is derived from an EMBL/GenBank/DDBJ whole genome shotgun (WGS) entry which is preliminary data.</text>
</comment>
<name>A0ABW3ZUA2_9BACI</name>
<comment type="subunit">
    <text evidence="9">Monomer.</text>
</comment>
<dbReference type="Gene3D" id="3.30.1360.70">
    <property type="entry name" value="Arginyl tRNA synthetase N-terminal domain"/>
    <property type="match status" value="1"/>
</dbReference>
<keyword evidence="4 9" id="KW-0547">Nucleotide-binding</keyword>
<evidence type="ECO:0000256" key="5">
    <source>
        <dbReference type="ARBA" id="ARBA00022840"/>
    </source>
</evidence>
<dbReference type="InterPro" id="IPR001278">
    <property type="entry name" value="Arg-tRNA-ligase"/>
</dbReference>
<keyword evidence="5 9" id="KW-0067">ATP-binding</keyword>
<keyword evidence="3 9" id="KW-0436">Ligase</keyword>
<comment type="similarity">
    <text evidence="1 9 10">Belongs to the class-I aminoacyl-tRNA synthetase family.</text>
</comment>
<dbReference type="InterPro" id="IPR009080">
    <property type="entry name" value="tRNAsynth_Ia_anticodon-bd"/>
</dbReference>
<dbReference type="PRINTS" id="PR01038">
    <property type="entry name" value="TRNASYNTHARG"/>
</dbReference>
<dbReference type="EMBL" id="JBHTNH010000016">
    <property type="protein sequence ID" value="MFD1361610.1"/>
    <property type="molecule type" value="Genomic_DNA"/>
</dbReference>
<keyword evidence="14" id="KW-1185">Reference proteome</keyword>
<feature type="domain" description="Arginyl tRNA synthetase N-terminal" evidence="12">
    <location>
        <begin position="10"/>
        <end position="96"/>
    </location>
</feature>
<dbReference type="PANTHER" id="PTHR11956:SF5">
    <property type="entry name" value="ARGININE--TRNA LIGASE, CYTOPLASMIC"/>
    <property type="match status" value="1"/>
</dbReference>
<dbReference type="Pfam" id="PF05746">
    <property type="entry name" value="DALR_1"/>
    <property type="match status" value="1"/>
</dbReference>
<dbReference type="InterPro" id="IPR035684">
    <property type="entry name" value="ArgRS_core"/>
</dbReference>
<comment type="catalytic activity">
    <reaction evidence="8 9">
        <text>tRNA(Arg) + L-arginine + ATP = L-arginyl-tRNA(Arg) + AMP + diphosphate</text>
        <dbReference type="Rhea" id="RHEA:20301"/>
        <dbReference type="Rhea" id="RHEA-COMP:9658"/>
        <dbReference type="Rhea" id="RHEA-COMP:9673"/>
        <dbReference type="ChEBI" id="CHEBI:30616"/>
        <dbReference type="ChEBI" id="CHEBI:32682"/>
        <dbReference type="ChEBI" id="CHEBI:33019"/>
        <dbReference type="ChEBI" id="CHEBI:78442"/>
        <dbReference type="ChEBI" id="CHEBI:78513"/>
        <dbReference type="ChEBI" id="CHEBI:456215"/>
        <dbReference type="EC" id="6.1.1.19"/>
    </reaction>
</comment>
<dbReference type="Gene3D" id="1.10.730.10">
    <property type="entry name" value="Isoleucyl-tRNA Synthetase, Domain 1"/>
    <property type="match status" value="1"/>
</dbReference>
<dbReference type="InterPro" id="IPR008909">
    <property type="entry name" value="DALR_anticod-bd"/>
</dbReference>
<evidence type="ECO:0000256" key="1">
    <source>
        <dbReference type="ARBA" id="ARBA00005594"/>
    </source>
</evidence>
<dbReference type="CDD" id="cd00671">
    <property type="entry name" value="ArgRS_core"/>
    <property type="match status" value="1"/>
</dbReference>
<dbReference type="SMART" id="SM01016">
    <property type="entry name" value="Arg_tRNA_synt_N"/>
    <property type="match status" value="1"/>
</dbReference>
<dbReference type="GO" id="GO:0004814">
    <property type="term" value="F:arginine-tRNA ligase activity"/>
    <property type="evidence" value="ECO:0007669"/>
    <property type="project" value="UniProtKB-EC"/>
</dbReference>
<keyword evidence="2 9" id="KW-0963">Cytoplasm</keyword>
<dbReference type="Proteomes" id="UP001597178">
    <property type="component" value="Unassembled WGS sequence"/>
</dbReference>
<dbReference type="InterPro" id="IPR001412">
    <property type="entry name" value="aa-tRNA-synth_I_CS"/>
</dbReference>
<organism evidence="13 14">
    <name type="scientific">Lentibacillus salinarum</name>
    <dbReference type="NCBI Taxonomy" id="446820"/>
    <lineage>
        <taxon>Bacteria</taxon>
        <taxon>Bacillati</taxon>
        <taxon>Bacillota</taxon>
        <taxon>Bacilli</taxon>
        <taxon>Bacillales</taxon>
        <taxon>Bacillaceae</taxon>
        <taxon>Lentibacillus</taxon>
    </lineage>
</organism>
<evidence type="ECO:0000256" key="9">
    <source>
        <dbReference type="HAMAP-Rule" id="MF_00123"/>
    </source>
</evidence>
<dbReference type="SMART" id="SM00836">
    <property type="entry name" value="DALR_1"/>
    <property type="match status" value="1"/>
</dbReference>
<proteinExistence type="inferred from homology"/>
<evidence type="ECO:0000259" key="12">
    <source>
        <dbReference type="SMART" id="SM01016"/>
    </source>
</evidence>
<dbReference type="RefSeq" id="WP_382399334.1">
    <property type="nucleotide sequence ID" value="NZ_JBHTNH010000016.1"/>
</dbReference>
<feature type="short sequence motif" description="'HIGH' region" evidence="9">
    <location>
        <begin position="133"/>
        <end position="143"/>
    </location>
</feature>
<dbReference type="CDD" id="cd07956">
    <property type="entry name" value="Anticodon_Ia_Arg"/>
    <property type="match status" value="1"/>
</dbReference>
<evidence type="ECO:0000259" key="11">
    <source>
        <dbReference type="SMART" id="SM00836"/>
    </source>
</evidence>
<keyword evidence="6 9" id="KW-0648">Protein biosynthesis</keyword>
<evidence type="ECO:0000256" key="10">
    <source>
        <dbReference type="RuleBase" id="RU363038"/>
    </source>
</evidence>
<reference evidence="14" key="1">
    <citation type="journal article" date="2019" name="Int. J. Syst. Evol. Microbiol.">
        <title>The Global Catalogue of Microorganisms (GCM) 10K type strain sequencing project: providing services to taxonomists for standard genome sequencing and annotation.</title>
        <authorList>
            <consortium name="The Broad Institute Genomics Platform"/>
            <consortium name="The Broad Institute Genome Sequencing Center for Infectious Disease"/>
            <person name="Wu L."/>
            <person name="Ma J."/>
        </authorList>
    </citation>
    <scope>NUCLEOTIDE SEQUENCE [LARGE SCALE GENOMIC DNA]</scope>
    <source>
        <strain evidence="14">CCUG 54822</strain>
    </source>
</reference>
<sequence>MNNALSQTEETLKQQITTAVLKAGLAGADELPDVTLEKPKEKAHGDFATNIAMQLARIAKKAPRQIAEAIVAELDEAAASVDKVEIAGPGFINFFMTNDFLGDLIPAILKAGDTYGRTDTGKGQSVQVEFVSVNPTGDLHLGHARGAAYGDVFCNVLEAAGYDVDREYYINDAGSQIDNLALSVETRYLEALGYEAEMPEDGYRGDDIVRIGQTLADDYGDKWVNTDKAERLAFFKDYGLTYELGNLKQDLADFHVHFDNWFSEQSLYDDNRVAAAVQTLRDGGFVYEQDGATWFRSTDFGDDKDRVLIKQDGSYTYLTPDIAYHKDKLERGYDQIINVWGSDHHGYISRMRSAIQALGYAKEKFAVEIIQTVNLFENGEKVRMSKRTGNAVALRDLMEEVGVDATRYFFVMRSNDTQFDFNLDLARSQSNDNPIYYVQYAHARICTMLEQAEAKGLIGDGEFDADLLTSEKETDLLKKLGEFPQTIADAAAKHAPHKVTQYVFDLASLLHSFYNAEKVLDADNPALTKARIALMKAVRVTLANGLGLIGISAPVKM</sequence>
<dbReference type="InterPro" id="IPR014729">
    <property type="entry name" value="Rossmann-like_a/b/a_fold"/>
</dbReference>
<dbReference type="InterPro" id="IPR036695">
    <property type="entry name" value="Arg-tRNA-synth_N_sf"/>
</dbReference>